<protein>
    <recommendedName>
        <fullName evidence="4">Copper resistance protein D</fullName>
    </recommendedName>
</protein>
<keyword evidence="1" id="KW-1133">Transmembrane helix</keyword>
<gene>
    <name evidence="2" type="ORF">V7x_54040</name>
</gene>
<comment type="caution">
    <text evidence="2">The sequence shown here is derived from an EMBL/GenBank/DDBJ whole genome shotgun (WGS) entry which is preliminary data.</text>
</comment>
<feature type="transmembrane region" description="Helical" evidence="1">
    <location>
        <begin position="12"/>
        <end position="35"/>
    </location>
</feature>
<proteinExistence type="predicted"/>
<feature type="transmembrane region" description="Helical" evidence="1">
    <location>
        <begin position="124"/>
        <end position="141"/>
    </location>
</feature>
<feature type="transmembrane region" description="Helical" evidence="1">
    <location>
        <begin position="93"/>
        <end position="112"/>
    </location>
</feature>
<reference evidence="2 3" key="1">
    <citation type="submission" date="2019-02" db="EMBL/GenBank/DDBJ databases">
        <title>Deep-cultivation of Planctomycetes and their phenomic and genomic characterization uncovers novel biology.</title>
        <authorList>
            <person name="Wiegand S."/>
            <person name="Jogler M."/>
            <person name="Boedeker C."/>
            <person name="Pinto D."/>
            <person name="Vollmers J."/>
            <person name="Rivas-Marin E."/>
            <person name="Kohn T."/>
            <person name="Peeters S.H."/>
            <person name="Heuer A."/>
            <person name="Rast P."/>
            <person name="Oberbeckmann S."/>
            <person name="Bunk B."/>
            <person name="Jeske O."/>
            <person name="Meyerdierks A."/>
            <person name="Storesund J.E."/>
            <person name="Kallscheuer N."/>
            <person name="Luecker S."/>
            <person name="Lage O.M."/>
            <person name="Pohl T."/>
            <person name="Merkel B.J."/>
            <person name="Hornburger P."/>
            <person name="Mueller R.-W."/>
            <person name="Bruemmer F."/>
            <person name="Labrenz M."/>
            <person name="Spormann A.M."/>
            <person name="Op Den Camp H."/>
            <person name="Overmann J."/>
            <person name="Amann R."/>
            <person name="Jetten M.S.M."/>
            <person name="Mascher T."/>
            <person name="Medema M.H."/>
            <person name="Devos D.P."/>
            <person name="Kaster A.-K."/>
            <person name="Ovreas L."/>
            <person name="Rohde M."/>
            <person name="Galperin M.Y."/>
            <person name="Jogler C."/>
        </authorList>
    </citation>
    <scope>NUCLEOTIDE SEQUENCE [LARGE SCALE GENOMIC DNA]</scope>
    <source>
        <strain evidence="2 3">V7</strain>
    </source>
</reference>
<sequence length="166" mass="17950">MEILDVISRITHVGTAIVLIGGSAFTALVLMPAASQIPDESHQALRAAVADRWKRFVHAGILLFLISGFYNYIRAIEDHRGDGIYHALIGTKMLLAFVVMFLAAALVGRSVALQKLRQQRGRTLTIMLTLAAVVVAIGGYAKVRGVPVGVPQEITVDAEESNESDR</sequence>
<dbReference type="RefSeq" id="WP_146416422.1">
    <property type="nucleotide sequence ID" value="NZ_SJPZ01000003.1"/>
</dbReference>
<dbReference type="OrthoDB" id="285027at2"/>
<evidence type="ECO:0000313" key="3">
    <source>
        <dbReference type="Proteomes" id="UP000316476"/>
    </source>
</evidence>
<name>A0A5C6FM24_9PLAN</name>
<dbReference type="Proteomes" id="UP000316476">
    <property type="component" value="Unassembled WGS sequence"/>
</dbReference>
<accession>A0A5C6FM24</accession>
<dbReference type="AlphaFoldDB" id="A0A5C6FM24"/>
<organism evidence="2 3">
    <name type="scientific">Crateriforma conspicua</name>
    <dbReference type="NCBI Taxonomy" id="2527996"/>
    <lineage>
        <taxon>Bacteria</taxon>
        <taxon>Pseudomonadati</taxon>
        <taxon>Planctomycetota</taxon>
        <taxon>Planctomycetia</taxon>
        <taxon>Planctomycetales</taxon>
        <taxon>Planctomycetaceae</taxon>
        <taxon>Crateriforma</taxon>
    </lineage>
</organism>
<keyword evidence="1" id="KW-0812">Transmembrane</keyword>
<evidence type="ECO:0000313" key="2">
    <source>
        <dbReference type="EMBL" id="TWU61092.1"/>
    </source>
</evidence>
<evidence type="ECO:0000256" key="1">
    <source>
        <dbReference type="SAM" id="Phobius"/>
    </source>
</evidence>
<evidence type="ECO:0008006" key="4">
    <source>
        <dbReference type="Google" id="ProtNLM"/>
    </source>
</evidence>
<keyword evidence="1" id="KW-0472">Membrane</keyword>
<dbReference type="EMBL" id="SJPZ01000003">
    <property type="protein sequence ID" value="TWU61092.1"/>
    <property type="molecule type" value="Genomic_DNA"/>
</dbReference>
<feature type="transmembrane region" description="Helical" evidence="1">
    <location>
        <begin position="56"/>
        <end position="73"/>
    </location>
</feature>